<dbReference type="InterPro" id="IPR001940">
    <property type="entry name" value="Peptidase_S1C"/>
</dbReference>
<evidence type="ECO:0000256" key="5">
    <source>
        <dbReference type="ARBA" id="ARBA00022801"/>
    </source>
</evidence>
<dbReference type="GO" id="GO:0006508">
    <property type="term" value="P:proteolysis"/>
    <property type="evidence" value="ECO:0007669"/>
    <property type="project" value="UniProtKB-KW"/>
</dbReference>
<evidence type="ECO:0000256" key="10">
    <source>
        <dbReference type="SAM" id="Phobius"/>
    </source>
</evidence>
<dbReference type="PANTHER" id="PTHR22939:SF129">
    <property type="entry name" value="SERINE PROTEASE HTRA2, MITOCHONDRIAL"/>
    <property type="match status" value="1"/>
</dbReference>
<dbReference type="Gene3D" id="2.40.10.120">
    <property type="match status" value="1"/>
</dbReference>
<dbReference type="Proteomes" id="UP000189628">
    <property type="component" value="Chromosome"/>
</dbReference>
<dbReference type="AlphaFoldDB" id="A0A1U9VJ53"/>
<gene>
    <name evidence="12" type="ORF">B0B51_12785</name>
</gene>
<dbReference type="GO" id="GO:0004252">
    <property type="term" value="F:serine-type endopeptidase activity"/>
    <property type="evidence" value="ECO:0007669"/>
    <property type="project" value="InterPro"/>
</dbReference>
<feature type="active site" description="Charge relay system" evidence="7">
    <location>
        <position position="237"/>
    </location>
</feature>
<feature type="active site" description="Charge relay system" evidence="7">
    <location>
        <position position="163"/>
    </location>
</feature>
<dbReference type="FunFam" id="2.40.10.10:FF:000001">
    <property type="entry name" value="Periplasmic serine protease DegS"/>
    <property type="match status" value="1"/>
</dbReference>
<dbReference type="PRINTS" id="PR00834">
    <property type="entry name" value="PROTEASES2C"/>
</dbReference>
<dbReference type="PROSITE" id="PS50106">
    <property type="entry name" value="PDZ"/>
    <property type="match status" value="1"/>
</dbReference>
<accession>A0A1U9VJ53</accession>
<keyword evidence="2" id="KW-0645">Protease</keyword>
<dbReference type="InterPro" id="IPR009003">
    <property type="entry name" value="Peptidase_S1_PA"/>
</dbReference>
<evidence type="ECO:0000259" key="11">
    <source>
        <dbReference type="PROSITE" id="PS50106"/>
    </source>
</evidence>
<keyword evidence="10" id="KW-1133">Transmembrane helix</keyword>
<dbReference type="SUPFAM" id="SSF50156">
    <property type="entry name" value="PDZ domain-like"/>
    <property type="match status" value="1"/>
</dbReference>
<feature type="binding site" evidence="8">
    <location>
        <begin position="235"/>
        <end position="237"/>
    </location>
    <ligand>
        <name>substrate</name>
    </ligand>
</feature>
<keyword evidence="10" id="KW-0812">Transmembrane</keyword>
<feature type="region of interest" description="Disordered" evidence="9">
    <location>
        <begin position="383"/>
        <end position="404"/>
    </location>
</feature>
<dbReference type="RefSeq" id="WP_013211297.1">
    <property type="nucleotide sequence ID" value="NZ_CP019911.1"/>
</dbReference>
<evidence type="ECO:0000256" key="4">
    <source>
        <dbReference type="ARBA" id="ARBA00022737"/>
    </source>
</evidence>
<dbReference type="SMART" id="SM00228">
    <property type="entry name" value="PDZ"/>
    <property type="match status" value="1"/>
</dbReference>
<reference evidence="12 13" key="1">
    <citation type="submission" date="2017-02" db="EMBL/GenBank/DDBJ databases">
        <title>Blood Disease Bacterium A2-HR MARDI.</title>
        <authorList>
            <person name="Badrun R."/>
            <person name="Abu Bakar N."/>
            <person name="Laboh R."/>
        </authorList>
    </citation>
    <scope>NUCLEOTIDE SEQUENCE [LARGE SCALE GENOMIC DNA]</scope>
    <source>
        <strain evidence="12 13">A2-HR MARDI</strain>
    </source>
</reference>
<evidence type="ECO:0000256" key="8">
    <source>
        <dbReference type="PIRSR" id="PIRSR611782-2"/>
    </source>
</evidence>
<keyword evidence="5" id="KW-0378">Hydrolase</keyword>
<dbReference type="CDD" id="cd10839">
    <property type="entry name" value="cpPDZ1_DegP-like"/>
    <property type="match status" value="1"/>
</dbReference>
<proteinExistence type="inferred from homology"/>
<keyword evidence="4" id="KW-0677">Repeat</keyword>
<dbReference type="Gene3D" id="2.30.42.10">
    <property type="match status" value="1"/>
</dbReference>
<evidence type="ECO:0000313" key="12">
    <source>
        <dbReference type="EMBL" id="AQW30742.1"/>
    </source>
</evidence>
<comment type="similarity">
    <text evidence="1">Belongs to the peptidase S1C family.</text>
</comment>
<keyword evidence="10" id="KW-0472">Membrane</keyword>
<dbReference type="PANTHER" id="PTHR22939">
    <property type="entry name" value="SERINE PROTEASE FAMILY S1C HTRA-RELATED"/>
    <property type="match status" value="1"/>
</dbReference>
<evidence type="ECO:0000256" key="9">
    <source>
        <dbReference type="SAM" id="MobiDB-lite"/>
    </source>
</evidence>
<organism evidence="12 13">
    <name type="scientific">blood disease bacterium A2-HR MARDI</name>
    <dbReference type="NCBI Taxonomy" id="1944648"/>
    <lineage>
        <taxon>Bacteria</taxon>
        <taxon>Pseudomonadati</taxon>
        <taxon>Pseudomonadota</taxon>
        <taxon>Betaproteobacteria</taxon>
        <taxon>Burkholderiales</taxon>
        <taxon>Burkholderiaceae</taxon>
        <taxon>Ralstonia</taxon>
        <taxon>Ralstonia solanacearum species complex</taxon>
    </lineage>
</organism>
<feature type="binding site" evidence="8">
    <location>
        <position position="163"/>
    </location>
    <ligand>
        <name>substrate</name>
    </ligand>
</feature>
<dbReference type="InterPro" id="IPR001478">
    <property type="entry name" value="PDZ"/>
</dbReference>
<dbReference type="Pfam" id="PF13180">
    <property type="entry name" value="PDZ_2"/>
    <property type="match status" value="1"/>
</dbReference>
<sequence>MLRRFWLFFAQAVTVVLAVWFVIATLKPDWLQRGRVAVQSGSPIVALKEVAPLGHGGTSSNSYAEAAKVAMPAVVNIFSSKNAPKRNNPQASTDPWFRFFFGDRLPEQRQEPTASLGSGVIVSPEGYILTNHHVVDGADEIEVALTDGRKANAKVVGTDPETDLAVLKISLTNLPAITLGRLENVRVGDVVLAIGNPFGVGQTVTMGIVSALGRSHLGINTFENFIQTDAAINPGNSGGALVDAEGNLLGINTAIYSRSGGSLGIGFAIPVSLAKQVMESIISTGSVVRGWIGVEPQDVTPEIAESFGLSRKDGALIAAVVQGGPADRAGLRPGDILTGVNGESIPDTTALLNSIAQIKPGTEAKVTVSRKGKPVELTIVVGKRPPPVRRNVPMPSSPEDEQSQ</sequence>
<dbReference type="Pfam" id="PF13365">
    <property type="entry name" value="Trypsin_2"/>
    <property type="match status" value="1"/>
</dbReference>
<name>A0A1U9VJ53_9RALS</name>
<dbReference type="InterPro" id="IPR011782">
    <property type="entry name" value="Pept_S1C_Do"/>
</dbReference>
<dbReference type="EMBL" id="CP019911">
    <property type="protein sequence ID" value="AQW30742.1"/>
    <property type="molecule type" value="Genomic_DNA"/>
</dbReference>
<evidence type="ECO:0000256" key="6">
    <source>
        <dbReference type="ARBA" id="ARBA00022825"/>
    </source>
</evidence>
<evidence type="ECO:0000313" key="13">
    <source>
        <dbReference type="Proteomes" id="UP000189628"/>
    </source>
</evidence>
<evidence type="ECO:0000256" key="2">
    <source>
        <dbReference type="ARBA" id="ARBA00022670"/>
    </source>
</evidence>
<protein>
    <submittedName>
        <fullName evidence="12">2-alkenal reductase</fullName>
    </submittedName>
</protein>
<feature type="binding site" evidence="8">
    <location>
        <position position="133"/>
    </location>
    <ligand>
        <name>substrate</name>
    </ligand>
</feature>
<dbReference type="NCBIfam" id="TIGR02037">
    <property type="entry name" value="degP_htrA_DO"/>
    <property type="match status" value="1"/>
</dbReference>
<dbReference type="SUPFAM" id="SSF50494">
    <property type="entry name" value="Trypsin-like serine proteases"/>
    <property type="match status" value="1"/>
</dbReference>
<evidence type="ECO:0000256" key="3">
    <source>
        <dbReference type="ARBA" id="ARBA00022729"/>
    </source>
</evidence>
<feature type="active site" description="Charge relay system" evidence="7">
    <location>
        <position position="133"/>
    </location>
</feature>
<feature type="domain" description="PDZ" evidence="11">
    <location>
        <begin position="307"/>
        <end position="349"/>
    </location>
</feature>
<keyword evidence="3" id="KW-0732">Signal</keyword>
<dbReference type="InterPro" id="IPR036034">
    <property type="entry name" value="PDZ_sf"/>
</dbReference>
<evidence type="ECO:0000256" key="1">
    <source>
        <dbReference type="ARBA" id="ARBA00010541"/>
    </source>
</evidence>
<keyword evidence="6" id="KW-0720">Serine protease</keyword>
<evidence type="ECO:0000256" key="7">
    <source>
        <dbReference type="PIRSR" id="PIRSR611782-1"/>
    </source>
</evidence>
<feature type="transmembrane region" description="Helical" evidence="10">
    <location>
        <begin position="6"/>
        <end position="26"/>
    </location>
</feature>